<evidence type="ECO:0000256" key="1">
    <source>
        <dbReference type="SAM" id="MobiDB-lite"/>
    </source>
</evidence>
<keyword evidence="4" id="KW-1185">Reference proteome</keyword>
<proteinExistence type="predicted"/>
<dbReference type="Proteomes" id="UP000829685">
    <property type="component" value="Unassembled WGS sequence"/>
</dbReference>
<dbReference type="Pfam" id="PF20150">
    <property type="entry name" value="2EXR"/>
    <property type="match status" value="1"/>
</dbReference>
<dbReference type="AlphaFoldDB" id="A0A9Q0AGJ5"/>
<dbReference type="EMBL" id="JAFIMR010000056">
    <property type="protein sequence ID" value="KAI1853812.1"/>
    <property type="molecule type" value="Genomic_DNA"/>
</dbReference>
<feature type="region of interest" description="Disordered" evidence="1">
    <location>
        <begin position="56"/>
        <end position="97"/>
    </location>
</feature>
<evidence type="ECO:0000313" key="4">
    <source>
        <dbReference type="Proteomes" id="UP000829685"/>
    </source>
</evidence>
<evidence type="ECO:0000313" key="3">
    <source>
        <dbReference type="EMBL" id="KAI1853812.1"/>
    </source>
</evidence>
<protein>
    <recommendedName>
        <fullName evidence="2">2EXR domain-containing protein</fullName>
    </recommendedName>
</protein>
<organism evidence="3 4">
    <name type="scientific">Neoarthrinium moseri</name>
    <dbReference type="NCBI Taxonomy" id="1658444"/>
    <lineage>
        <taxon>Eukaryota</taxon>
        <taxon>Fungi</taxon>
        <taxon>Dikarya</taxon>
        <taxon>Ascomycota</taxon>
        <taxon>Pezizomycotina</taxon>
        <taxon>Sordariomycetes</taxon>
        <taxon>Xylariomycetidae</taxon>
        <taxon>Amphisphaeriales</taxon>
        <taxon>Apiosporaceae</taxon>
        <taxon>Neoarthrinium</taxon>
    </lineage>
</organism>
<feature type="compositionally biased region" description="Acidic residues" evidence="1">
    <location>
        <begin position="58"/>
        <end position="80"/>
    </location>
</feature>
<comment type="caution">
    <text evidence="3">The sequence shown here is derived from an EMBL/GenBank/DDBJ whole genome shotgun (WGS) entry which is preliminary data.</text>
</comment>
<accession>A0A9Q0AGJ5</accession>
<dbReference type="InterPro" id="IPR045518">
    <property type="entry name" value="2EXR"/>
</dbReference>
<gene>
    <name evidence="3" type="ORF">JX265_012643</name>
</gene>
<reference evidence="3" key="1">
    <citation type="submission" date="2021-03" db="EMBL/GenBank/DDBJ databases">
        <title>Revisited historic fungal species revealed as producer of novel bioactive compounds through whole genome sequencing and comparative genomics.</title>
        <authorList>
            <person name="Vignolle G.A."/>
            <person name="Hochenegger N."/>
            <person name="Mach R.L."/>
            <person name="Mach-Aigner A.R."/>
            <person name="Javad Rahimi M."/>
            <person name="Salim K.A."/>
            <person name="Chan C.M."/>
            <person name="Lim L.B.L."/>
            <person name="Cai F."/>
            <person name="Druzhinina I.S."/>
            <person name="U'Ren J.M."/>
            <person name="Derntl C."/>
        </authorList>
    </citation>
    <scope>NUCLEOTIDE SEQUENCE</scope>
    <source>
        <strain evidence="3">TUCIM 5799</strain>
    </source>
</reference>
<sequence length="432" mass="49525">MSTSTARLHFVMPPGLETFHRFGDLPYDIRHKIWEMAIFTPGIHFLKFERTHLPDTGLSDDSDSDSDSDSDADLESDDGEPQPQDPRRPGDSKTIAVPSRKFSASLRPIFPLPAADMSYYITATQTLTQLTLACNESRHEVEVVVRKPNNLLLDSGRLISLDSSSDIICIDYPDLMNARGLSRWADTLDLDQLATIRRLAVRYHPDWDQTRRLCHLCGRYHGGVRKELPRRHLYQFAALFRNLKAFYFVDHLIVRKPFLDEREHADPRWLGPHDRRKVMDIVAPRGAHSGKGERFQSGGRTYYEIDRELCQVCKVHSHVFNRLQWVQENFITHCEKSLELHPNPRMVRFGVLACEWEQEKLVQDQTQPAALPRKTHKLHRGRHAPGDPNLLNAMAALTLDSQGQELIRQAGIPVVFGDQGASKYDFTFSVQM</sequence>
<feature type="domain" description="2EXR" evidence="2">
    <location>
        <begin position="19"/>
        <end position="168"/>
    </location>
</feature>
<evidence type="ECO:0000259" key="2">
    <source>
        <dbReference type="Pfam" id="PF20150"/>
    </source>
</evidence>
<name>A0A9Q0AGJ5_9PEZI</name>